<keyword evidence="3" id="KW-0347">Helicase</keyword>
<evidence type="ECO:0000256" key="2">
    <source>
        <dbReference type="ARBA" id="ARBA00022801"/>
    </source>
</evidence>
<evidence type="ECO:0000313" key="7">
    <source>
        <dbReference type="Proteomes" id="UP000222054"/>
    </source>
</evidence>
<dbReference type="PANTHER" id="PTHR35372">
    <property type="entry name" value="ATP BINDING PROTEIN-RELATED"/>
    <property type="match status" value="1"/>
</dbReference>
<dbReference type="GO" id="GO:0016787">
    <property type="term" value="F:hydrolase activity"/>
    <property type="evidence" value="ECO:0007669"/>
    <property type="project" value="UniProtKB-KW"/>
</dbReference>
<proteinExistence type="predicted"/>
<dbReference type="InterPro" id="IPR027417">
    <property type="entry name" value="P-loop_NTPase"/>
</dbReference>
<dbReference type="Pfam" id="PF19263">
    <property type="entry name" value="DUF5906"/>
    <property type="match status" value="1"/>
</dbReference>
<comment type="caution">
    <text evidence="6">The sequence shown here is derived from an EMBL/GenBank/DDBJ whole genome shotgun (WGS) entry which is preliminary data.</text>
</comment>
<dbReference type="InterPro" id="IPR006500">
    <property type="entry name" value="Helicase_put_C_phage/plasmid"/>
</dbReference>
<dbReference type="SUPFAM" id="SSF52540">
    <property type="entry name" value="P-loop containing nucleoside triphosphate hydrolases"/>
    <property type="match status" value="1"/>
</dbReference>
<dbReference type="InterPro" id="IPR054468">
    <property type="entry name" value="NrSPol-like_HBD"/>
</dbReference>
<dbReference type="InterPro" id="IPR004968">
    <property type="entry name" value="DNA_primase/NTPase_C"/>
</dbReference>
<dbReference type="Pfam" id="PF03288">
    <property type="entry name" value="Pox_D5"/>
    <property type="match status" value="1"/>
</dbReference>
<keyword evidence="1" id="KW-0547">Nucleotide-binding</keyword>
<evidence type="ECO:0000256" key="1">
    <source>
        <dbReference type="ARBA" id="ARBA00022741"/>
    </source>
</evidence>
<dbReference type="InterPro" id="IPR045455">
    <property type="entry name" value="NrS-1_pol-like_helicase"/>
</dbReference>
<dbReference type="PROSITE" id="PS51206">
    <property type="entry name" value="SF3_HELICASE_1"/>
    <property type="match status" value="1"/>
</dbReference>
<evidence type="ECO:0000313" key="6">
    <source>
        <dbReference type="EMBL" id="PGM94527.1"/>
    </source>
</evidence>
<evidence type="ECO:0000256" key="4">
    <source>
        <dbReference type="ARBA" id="ARBA00022840"/>
    </source>
</evidence>
<dbReference type="GO" id="GO:0005524">
    <property type="term" value="F:ATP binding"/>
    <property type="evidence" value="ECO:0007669"/>
    <property type="project" value="UniProtKB-KW"/>
</dbReference>
<evidence type="ECO:0000259" key="5">
    <source>
        <dbReference type="PROSITE" id="PS51206"/>
    </source>
</evidence>
<reference evidence="6 7" key="1">
    <citation type="submission" date="2017-09" db="EMBL/GenBank/DDBJ databases">
        <title>Large-scale bioinformatics analysis of Bacillus genomes uncovers conserved roles of natural products in bacterial physiology.</title>
        <authorList>
            <consortium name="Agbiome Team Llc"/>
            <person name="Bleich R.M."/>
            <person name="Grubbs K.J."/>
            <person name="Santa Maria K.C."/>
            <person name="Allen S.E."/>
            <person name="Farag S."/>
            <person name="Shank E.A."/>
            <person name="Bowers A."/>
        </authorList>
    </citation>
    <scope>NUCLEOTIDE SEQUENCE [LARGE SCALE GENOMIC DNA]</scope>
    <source>
        <strain evidence="6 7">AFS053130</strain>
    </source>
</reference>
<protein>
    <submittedName>
        <fullName evidence="6">DNA primase</fullName>
    </submittedName>
</protein>
<dbReference type="PANTHER" id="PTHR35372:SF2">
    <property type="entry name" value="SF3 HELICASE DOMAIN-CONTAINING PROTEIN"/>
    <property type="match status" value="1"/>
</dbReference>
<dbReference type="EMBL" id="NUHO01000036">
    <property type="protein sequence ID" value="PGM94527.1"/>
    <property type="molecule type" value="Genomic_DNA"/>
</dbReference>
<dbReference type="InterPro" id="IPR051620">
    <property type="entry name" value="ORF904-like_C"/>
</dbReference>
<dbReference type="NCBIfam" id="TIGR01613">
    <property type="entry name" value="primase_Cterm"/>
    <property type="match status" value="1"/>
</dbReference>
<evidence type="ECO:0000256" key="3">
    <source>
        <dbReference type="ARBA" id="ARBA00022806"/>
    </source>
</evidence>
<keyword evidence="2" id="KW-0378">Hydrolase</keyword>
<dbReference type="RefSeq" id="WP_098776843.1">
    <property type="nucleotide sequence ID" value="NZ_NUHO01000036.1"/>
</dbReference>
<dbReference type="AlphaFoldDB" id="A0A2B9E3W3"/>
<dbReference type="Pfam" id="PF08706">
    <property type="entry name" value="D5_N"/>
    <property type="match status" value="1"/>
</dbReference>
<gene>
    <name evidence="6" type="ORF">CN958_10710</name>
</gene>
<dbReference type="SMART" id="SM00885">
    <property type="entry name" value="D5_N"/>
    <property type="match status" value="1"/>
</dbReference>
<accession>A0A2B9E3W3</accession>
<dbReference type="InterPro" id="IPR014015">
    <property type="entry name" value="Helicase_SF3_DNA-vir"/>
</dbReference>
<sequence length="769" mass="89134">MQNYENIPDELRKLKHWCCFKLQQRGEKMTKIPIDANTGGLGKSNDESTWATFEVAMAAIDTFHCDGIGFYFKSPYFGIDMDNVREEIVRYQAGDHDENMVSEFIEMMCSYTEYSVSGNGIHIIAKGDLPKGGRRKGNVEMYDSGRFFAMTGNIVGHYTRVVEDEYGQVGYLHNKYIAKSEVAEASTSLDTPQGVDIPEDEIIQIASNSKNGMRFTLFMNGGWEPFYDSQSEADMAFANDLAFWTNRDFHKMDRIFRSSSLYREKWDRTQNQSTYGAETLQKAILDCTNAFIPRERDEEFNLYVLENDVKTIEKKLYSYDDTGNAKRFTDAYGEVIRYSYIRKNWYFYDGKIWLIDQQGMIKTIADKVIEKMKEEPVYVPEGEDETEMKKALQKHLKSSRGSQKKTNMIKESEHVLPIQPNEFDCDSDLFNVQNGYLDLRTGKLHEHDKTKFFTKVSSVEYTDKIDCPLWIEFLHQIFDGNEALIEYMQRAVGYSLSGSTEEQVMFILHGNGRNGKSVFLDVITEIFGSYATNIQPQTIMVKQQSSGANSDIARLDGARLVTTTEPNEGVRLDEGLVKQLTGGDKVTARFLYENEFDFMPQFKLWMATNHKPIIRGTDDGIWRRLAIVPFTVQIPKEKVDKQLKHKLRRELKAILNWAVEGYIKWRKDGLQEPQIIQEQREEYRTEMDSIEAFIEECCKRNPQGKVQAKTLYHIYRDWASENGQYMMSNTKFGREMGKKFHKYKSNGVNHYNGIELLEECEKPFLKLGY</sequence>
<organism evidence="6 7">
    <name type="scientific">Bacillus cereus</name>
    <dbReference type="NCBI Taxonomy" id="1396"/>
    <lineage>
        <taxon>Bacteria</taxon>
        <taxon>Bacillati</taxon>
        <taxon>Bacillota</taxon>
        <taxon>Bacilli</taxon>
        <taxon>Bacillales</taxon>
        <taxon>Bacillaceae</taxon>
        <taxon>Bacillus</taxon>
        <taxon>Bacillus cereus group</taxon>
    </lineage>
</organism>
<keyword evidence="4" id="KW-0067">ATP-binding</keyword>
<name>A0A2B9E3W3_BACCE</name>
<dbReference type="Gene3D" id="3.40.50.300">
    <property type="entry name" value="P-loop containing nucleotide triphosphate hydrolases"/>
    <property type="match status" value="1"/>
</dbReference>
<dbReference type="Proteomes" id="UP000222054">
    <property type="component" value="Unassembled WGS sequence"/>
</dbReference>
<dbReference type="InterPro" id="IPR014818">
    <property type="entry name" value="Phage/plasmid_primase_P4_C"/>
</dbReference>
<dbReference type="Pfam" id="PF22763">
    <property type="entry name" value="NrS1-1_pol-like_HBD"/>
    <property type="match status" value="1"/>
</dbReference>
<dbReference type="GO" id="GO:0004386">
    <property type="term" value="F:helicase activity"/>
    <property type="evidence" value="ECO:0007669"/>
    <property type="project" value="UniProtKB-KW"/>
</dbReference>
<feature type="domain" description="SF3 helicase" evidence="5">
    <location>
        <begin position="483"/>
        <end position="643"/>
    </location>
</feature>